<evidence type="ECO:0000259" key="3">
    <source>
        <dbReference type="PROSITE" id="PS50887"/>
    </source>
</evidence>
<dbReference type="InterPro" id="IPR000160">
    <property type="entry name" value="GGDEF_dom"/>
</dbReference>
<accession>A0A1M4YNI0</accession>
<keyword evidence="5" id="KW-1185">Reference proteome</keyword>
<keyword evidence="2" id="KW-0472">Membrane</keyword>
<keyword evidence="2" id="KW-1133">Transmembrane helix</keyword>
<dbReference type="InterPro" id="IPR029787">
    <property type="entry name" value="Nucleotide_cyclase"/>
</dbReference>
<dbReference type="InterPro" id="IPR052163">
    <property type="entry name" value="DGC-Regulatory_Protein"/>
</dbReference>
<gene>
    <name evidence="4" type="ORF">SAMN02745753_01267</name>
</gene>
<name>A0A1M4YNI0_9GAMM</name>
<evidence type="ECO:0000256" key="1">
    <source>
        <dbReference type="ARBA" id="ARBA00001946"/>
    </source>
</evidence>
<dbReference type="PROSITE" id="PS50887">
    <property type="entry name" value="GGDEF"/>
    <property type="match status" value="1"/>
</dbReference>
<dbReference type="OrthoDB" id="73375at2"/>
<feature type="transmembrane region" description="Helical" evidence="2">
    <location>
        <begin position="20"/>
        <end position="42"/>
    </location>
</feature>
<dbReference type="PANTHER" id="PTHR46663">
    <property type="entry name" value="DIGUANYLATE CYCLASE DGCT-RELATED"/>
    <property type="match status" value="1"/>
</dbReference>
<dbReference type="STRING" id="1122206.SAMN02745753_01267"/>
<feature type="transmembrane region" description="Helical" evidence="2">
    <location>
        <begin position="48"/>
        <end position="71"/>
    </location>
</feature>
<dbReference type="FunFam" id="3.30.70.270:FF:000001">
    <property type="entry name" value="Diguanylate cyclase domain protein"/>
    <property type="match status" value="1"/>
</dbReference>
<proteinExistence type="predicted"/>
<dbReference type="CDD" id="cd01949">
    <property type="entry name" value="GGDEF"/>
    <property type="match status" value="1"/>
</dbReference>
<dbReference type="RefSeq" id="WP_072838874.1">
    <property type="nucleotide sequence ID" value="NZ_FQVF01000005.1"/>
</dbReference>
<dbReference type="Proteomes" id="UP000184517">
    <property type="component" value="Unassembled WGS sequence"/>
</dbReference>
<dbReference type="PANTHER" id="PTHR46663:SF4">
    <property type="entry name" value="DIGUANYLATE CYCLASE DGCT-RELATED"/>
    <property type="match status" value="1"/>
</dbReference>
<dbReference type="Gene3D" id="3.30.70.270">
    <property type="match status" value="1"/>
</dbReference>
<evidence type="ECO:0000313" key="4">
    <source>
        <dbReference type="EMBL" id="SHF07062.1"/>
    </source>
</evidence>
<dbReference type="SUPFAM" id="SSF55073">
    <property type="entry name" value="Nucleotide cyclase"/>
    <property type="match status" value="1"/>
</dbReference>
<dbReference type="NCBIfam" id="TIGR00254">
    <property type="entry name" value="GGDEF"/>
    <property type="match status" value="1"/>
</dbReference>
<protein>
    <submittedName>
        <fullName evidence="4">Diguanylate cyclase (GGDEF) domain-containing protein</fullName>
    </submittedName>
</protein>
<organism evidence="4 5">
    <name type="scientific">Marinomonas polaris DSM 16579</name>
    <dbReference type="NCBI Taxonomy" id="1122206"/>
    <lineage>
        <taxon>Bacteria</taxon>
        <taxon>Pseudomonadati</taxon>
        <taxon>Pseudomonadota</taxon>
        <taxon>Gammaproteobacteria</taxon>
        <taxon>Oceanospirillales</taxon>
        <taxon>Oceanospirillaceae</taxon>
        <taxon>Marinomonas</taxon>
    </lineage>
</organism>
<keyword evidence="2" id="KW-0812">Transmembrane</keyword>
<feature type="domain" description="GGDEF" evidence="3">
    <location>
        <begin position="120"/>
        <end position="258"/>
    </location>
</feature>
<evidence type="ECO:0000313" key="5">
    <source>
        <dbReference type="Proteomes" id="UP000184517"/>
    </source>
</evidence>
<dbReference type="EMBL" id="FQVF01000005">
    <property type="protein sequence ID" value="SHF07062.1"/>
    <property type="molecule type" value="Genomic_DNA"/>
</dbReference>
<dbReference type="InterPro" id="IPR043128">
    <property type="entry name" value="Rev_trsase/Diguanyl_cyclase"/>
</dbReference>
<reference evidence="5" key="1">
    <citation type="submission" date="2016-11" db="EMBL/GenBank/DDBJ databases">
        <authorList>
            <person name="Varghese N."/>
            <person name="Submissions S."/>
        </authorList>
    </citation>
    <scope>NUCLEOTIDE SEQUENCE [LARGE SCALE GENOMIC DNA]</scope>
    <source>
        <strain evidence="5">DSM 16579</strain>
    </source>
</reference>
<dbReference type="AlphaFoldDB" id="A0A1M4YNI0"/>
<dbReference type="SMART" id="SM00267">
    <property type="entry name" value="GGDEF"/>
    <property type="match status" value="1"/>
</dbReference>
<sequence>MNFPPPSDYSAYPSLSTTQVIVRIAAIIMVWEFVIMLALGILKVDIGLYWLAFLDILLLSMLSTPCIYCWVIRPFTLARDQAITQIHHLAHTDPLTQLANRRGLSLFLEKLIAQTQRHGASGAVLIIDLDGFKVINDIEGHAAGDAVLIEIARRLNDNVRTEDSAGRLGGDEFMVLLTNLDNQEQISRASAMQVANKLCHIIKQPIEFKNKRLHVGASIGIRILGFEKLDTETAIKDADTAMYFAKQAGKSCAVVFTPSLTNT</sequence>
<dbReference type="GO" id="GO:0003824">
    <property type="term" value="F:catalytic activity"/>
    <property type="evidence" value="ECO:0007669"/>
    <property type="project" value="UniProtKB-ARBA"/>
</dbReference>
<comment type="cofactor">
    <cofactor evidence="1">
        <name>Mg(2+)</name>
        <dbReference type="ChEBI" id="CHEBI:18420"/>
    </cofactor>
</comment>
<evidence type="ECO:0000256" key="2">
    <source>
        <dbReference type="SAM" id="Phobius"/>
    </source>
</evidence>
<dbReference type="Pfam" id="PF00990">
    <property type="entry name" value="GGDEF"/>
    <property type="match status" value="1"/>
</dbReference>